<reference evidence="1" key="1">
    <citation type="journal article" date="2015" name="Nature">
        <title>Complex archaea that bridge the gap between prokaryotes and eukaryotes.</title>
        <authorList>
            <person name="Spang A."/>
            <person name="Saw J.H."/>
            <person name="Jorgensen S.L."/>
            <person name="Zaremba-Niedzwiedzka K."/>
            <person name="Martijn J."/>
            <person name="Lind A.E."/>
            <person name="van Eijk R."/>
            <person name="Schleper C."/>
            <person name="Guy L."/>
            <person name="Ettema T.J."/>
        </authorList>
    </citation>
    <scope>NUCLEOTIDE SEQUENCE</scope>
</reference>
<gene>
    <name evidence="1" type="ORF">LCGC14_1913990</name>
</gene>
<protein>
    <recommendedName>
        <fullName evidence="2">Transglycosylase SLT domain-containing protein</fullName>
    </recommendedName>
</protein>
<name>A0A0F9IQT7_9ZZZZ</name>
<dbReference type="Gene3D" id="1.10.530.10">
    <property type="match status" value="1"/>
</dbReference>
<evidence type="ECO:0008006" key="2">
    <source>
        <dbReference type="Google" id="ProtNLM"/>
    </source>
</evidence>
<organism evidence="1">
    <name type="scientific">marine sediment metagenome</name>
    <dbReference type="NCBI Taxonomy" id="412755"/>
    <lineage>
        <taxon>unclassified sequences</taxon>
        <taxon>metagenomes</taxon>
        <taxon>ecological metagenomes</taxon>
    </lineage>
</organism>
<dbReference type="SUPFAM" id="SSF53955">
    <property type="entry name" value="Lysozyme-like"/>
    <property type="match status" value="1"/>
</dbReference>
<dbReference type="EMBL" id="LAZR01020266">
    <property type="protein sequence ID" value="KKL89507.1"/>
    <property type="molecule type" value="Genomic_DNA"/>
</dbReference>
<proteinExistence type="predicted"/>
<dbReference type="AlphaFoldDB" id="A0A0F9IQT7"/>
<accession>A0A0F9IQT7</accession>
<dbReference type="InterPro" id="IPR023346">
    <property type="entry name" value="Lysozyme-like_dom_sf"/>
</dbReference>
<sequence>MDYGVFQKVVDEATGYGARSFSLHLFGEPLLYPKIFEAIKGQGGTRGGGEYLGVQSAWKNAQNSIDFFSNYYSTNSFEAFKLRSVGSVGGAICNNFIYASYPSNIDILAPQSPPQYTAWFEERAFTTATIPPTSQYKVFYHIFAGENIGAYYSVFLKSPEGTSFYQTNPILTVSRGFIGVGDFASETTDFTAPSGYKELCIRVNEQEECGFGKVTTSFALDYVQDKYLEEQAGKTDINSEKECVSGTRSAYSLLNPNLQAGASDVVDPALYNQGIVRICSTDQPGKGTDSTRWKQVGNCDNGKGDVKCWIDEDSVRDVIQSISLEDKTLEKINEDAQKLLKEGDFIEDFQGELDKITELDSQRKINKITESFIGKFILNIEKARLYLIRGDAYKDLINGLKSILEKSDDSEKDTAPITEKTTLSESPYTCVKATSTVLGVETMGPKYQRELGLEIIQKAKSLKVERGINDEDVKKDTGAERFECLVLQVSMQESCLSHCVYEEGKKDYSYCDQEKDNILKGDKGDSIGAMQLSFNTHNSAMTIKGLDIFNSEDNIEYGINYLIDNYDSSKVKYYQCANENYGGWKRALRFYNGWNTDCTKGDVDYIENILNREAYIKEIFPEECS</sequence>
<evidence type="ECO:0000313" key="1">
    <source>
        <dbReference type="EMBL" id="KKL89507.1"/>
    </source>
</evidence>
<comment type="caution">
    <text evidence="1">The sequence shown here is derived from an EMBL/GenBank/DDBJ whole genome shotgun (WGS) entry which is preliminary data.</text>
</comment>